<evidence type="ECO:0000313" key="2">
    <source>
        <dbReference type="EMBL" id="SLN17734.1"/>
    </source>
</evidence>
<dbReference type="Pfam" id="PF11351">
    <property type="entry name" value="GTA_holin_3TM"/>
    <property type="match status" value="1"/>
</dbReference>
<keyword evidence="1" id="KW-0472">Membrane</keyword>
<gene>
    <name evidence="2" type="ORF">ROG8370_00525</name>
</gene>
<dbReference type="RefSeq" id="WP_085825518.1">
    <property type="nucleotide sequence ID" value="NZ_FWFJ01000003.1"/>
</dbReference>
<proteinExistence type="predicted"/>
<dbReference type="AlphaFoldDB" id="A0A1X6YF75"/>
<name>A0A1X6YF75_9RHOB</name>
<dbReference type="InterPro" id="IPR021497">
    <property type="entry name" value="GTA_holin_3TM"/>
</dbReference>
<keyword evidence="1" id="KW-0812">Transmembrane</keyword>
<reference evidence="3" key="1">
    <citation type="submission" date="2017-03" db="EMBL/GenBank/DDBJ databases">
        <authorList>
            <person name="Rodrigo-Torres L."/>
            <person name="Arahal R.D."/>
            <person name="Lucena T."/>
        </authorList>
    </citation>
    <scope>NUCLEOTIDE SEQUENCE [LARGE SCALE GENOMIC DNA]</scope>
    <source>
        <strain evidence="3">CECT 8370</strain>
    </source>
</reference>
<feature type="transmembrane region" description="Helical" evidence="1">
    <location>
        <begin position="104"/>
        <end position="121"/>
    </location>
</feature>
<organism evidence="2 3">
    <name type="scientific">Roseovarius gaetbuli</name>
    <dbReference type="NCBI Taxonomy" id="1356575"/>
    <lineage>
        <taxon>Bacteria</taxon>
        <taxon>Pseudomonadati</taxon>
        <taxon>Pseudomonadota</taxon>
        <taxon>Alphaproteobacteria</taxon>
        <taxon>Rhodobacterales</taxon>
        <taxon>Roseobacteraceae</taxon>
        <taxon>Roseovarius</taxon>
    </lineage>
</organism>
<keyword evidence="3" id="KW-1185">Reference proteome</keyword>
<keyword evidence="1" id="KW-1133">Transmembrane helix</keyword>
<evidence type="ECO:0008006" key="4">
    <source>
        <dbReference type="Google" id="ProtNLM"/>
    </source>
</evidence>
<evidence type="ECO:0000313" key="3">
    <source>
        <dbReference type="Proteomes" id="UP000194012"/>
    </source>
</evidence>
<dbReference type="OrthoDB" id="7355053at2"/>
<dbReference type="EMBL" id="FWFJ01000003">
    <property type="protein sequence ID" value="SLN17734.1"/>
    <property type="molecule type" value="Genomic_DNA"/>
</dbReference>
<feature type="transmembrane region" description="Helical" evidence="1">
    <location>
        <begin position="72"/>
        <end position="92"/>
    </location>
</feature>
<dbReference type="Proteomes" id="UP000194012">
    <property type="component" value="Unassembled WGS sequence"/>
</dbReference>
<evidence type="ECO:0000256" key="1">
    <source>
        <dbReference type="SAM" id="Phobius"/>
    </source>
</evidence>
<accession>A0A1X6YF75</accession>
<protein>
    <recommendedName>
        <fullName evidence="4">Holin of 3TMs, for gene-transfer release</fullName>
    </recommendedName>
</protein>
<sequence length="189" mass="20779">MVIDILRALFGGGTNVVRETAEVFRVNAEAADQRSTETQRAALEQMAGEFKIQDRGGFDRFIDGLNRIPRPAMALGTLGLFVAAMVDPLWFGERMTGLSLVPEPLWWLLGAIVSFYFGARYQTKGQEFQSSIATTIARAPQVAETITALRQLRADSPGMAETRPDAPLSLAALAPADNPALEDWRRRRA</sequence>